<evidence type="ECO:0000256" key="1">
    <source>
        <dbReference type="SAM" id="Coils"/>
    </source>
</evidence>
<dbReference type="RefSeq" id="WP_182420874.1">
    <property type="nucleotide sequence ID" value="NZ_JAPTGD010000003.1"/>
</dbReference>
<dbReference type="AlphaFoldDB" id="A0AAX6NEZ4"/>
<reference evidence="2" key="1">
    <citation type="journal article" date="2022" name="J Environ Chem Eng">
        <title>Biodegradation of petroleum oil using a constructed nonpathogenic and heavy metal-tolerant bacterial consortium isolated from marine sponges.</title>
        <authorList>
            <person name="Dechsakulwatana C."/>
            <person name="Rungsihiranrut A."/>
            <person name="Muangchinda C."/>
            <person name="Ningthoujam R."/>
            <person name="Klankeo P."/>
            <person name="Pinyakong O."/>
        </authorList>
    </citation>
    <scope>NUCLEOTIDE SEQUENCE</scope>
    <source>
        <strain evidence="2">TL01-2</strain>
    </source>
</reference>
<gene>
    <name evidence="2" type="ORF">O0Q50_24320</name>
</gene>
<sequence length="129" mass="14866">MFDELLVKMLTNNVSHLEEEMALNNKKIMQLQSAHDEISLEQEELMNNANLVNNPQLSSESWAGKYATEFSENRSKLEHAFKEIGNNQVEKVLQTIETKITYLQNQNRSLGESISSVNNRINQLNIEKE</sequence>
<dbReference type="Pfam" id="PF16888">
    <property type="entry name" value="YwqH-like"/>
    <property type="match status" value="1"/>
</dbReference>
<protein>
    <submittedName>
        <fullName evidence="2">DUF5082 family protein</fullName>
    </submittedName>
</protein>
<dbReference type="Proteomes" id="UP001269400">
    <property type="component" value="Unassembled WGS sequence"/>
</dbReference>
<evidence type="ECO:0000313" key="3">
    <source>
        <dbReference type="Proteomes" id="UP001269400"/>
    </source>
</evidence>
<dbReference type="EMBL" id="JAPTGD010000003">
    <property type="protein sequence ID" value="MDU9694316.1"/>
    <property type="molecule type" value="Genomic_DNA"/>
</dbReference>
<organism evidence="2 3">
    <name type="scientific">Priestia aryabhattai</name>
    <name type="common">Bacillus aryabhattai</name>
    <dbReference type="NCBI Taxonomy" id="412384"/>
    <lineage>
        <taxon>Bacteria</taxon>
        <taxon>Bacillati</taxon>
        <taxon>Bacillota</taxon>
        <taxon>Bacilli</taxon>
        <taxon>Bacillales</taxon>
        <taxon>Bacillaceae</taxon>
        <taxon>Priestia</taxon>
    </lineage>
</organism>
<comment type="caution">
    <text evidence="2">The sequence shown here is derived from an EMBL/GenBank/DDBJ whole genome shotgun (WGS) entry which is preliminary data.</text>
</comment>
<dbReference type="InterPro" id="IPR031681">
    <property type="entry name" value="YwqH-like"/>
</dbReference>
<accession>A0AAX6NEZ4</accession>
<evidence type="ECO:0000313" key="2">
    <source>
        <dbReference type="EMBL" id="MDU9694316.1"/>
    </source>
</evidence>
<keyword evidence="1" id="KW-0175">Coiled coil</keyword>
<feature type="coiled-coil region" evidence="1">
    <location>
        <begin position="7"/>
        <end position="48"/>
    </location>
</feature>
<proteinExistence type="predicted"/>
<reference evidence="2" key="2">
    <citation type="submission" date="2022-12" db="EMBL/GenBank/DDBJ databases">
        <authorList>
            <person name="Dechsakulwatana C."/>
            <person name="Rungsihiranrut A."/>
            <person name="Muangchinda C."/>
            <person name="Ningthoujam R."/>
            <person name="Klankeo P."/>
            <person name="Pinyakong O."/>
        </authorList>
    </citation>
    <scope>NUCLEOTIDE SEQUENCE</scope>
    <source>
        <strain evidence="2">TL01-2</strain>
    </source>
</reference>
<name>A0AAX6NEZ4_PRIAR</name>